<keyword evidence="7" id="KW-1185">Reference proteome</keyword>
<dbReference type="InterPro" id="IPR014030">
    <property type="entry name" value="Ketoacyl_synth_N"/>
</dbReference>
<dbReference type="SUPFAM" id="SSF53901">
    <property type="entry name" value="Thiolase-like"/>
    <property type="match status" value="2"/>
</dbReference>
<comment type="caution">
    <text evidence="6">The sequence shown here is derived from an EMBL/GenBank/DDBJ whole genome shotgun (WGS) entry which is preliminary data.</text>
</comment>
<evidence type="ECO:0000313" key="6">
    <source>
        <dbReference type="EMBL" id="GAA1229168.1"/>
    </source>
</evidence>
<dbReference type="InterPro" id="IPR000794">
    <property type="entry name" value="Beta-ketoacyl_synthase"/>
</dbReference>
<sequence length="383" mass="39952">MSTQAQQTLAITGWSAVSPIGIGPDTFTESFNTGARGNTDVTEMFDDEPLPRSDAFAMPDFKAKDHLGRKGTSFLDRSTALAMVACGGALADAELVIDEDNAERVGVALGTTAGSVKSTSDYGRATFVEDKPYLVNPLIFPNAVMNCAAGQSAIRYRLKGVNATLAGGPAAMLSGLRYARTQIGLDRVETLVVGATEEFGPQTAWANEFAMRAGGGELSAGEGAAMFVVEDAARVRDQGRVPDAEVLAVEVATHVPDTESDLSPDFSASLARCIDRALTRAGITPDEVSTVASAENTMPATDRYEDSAITSTVGTAAHRIRVKQQLGEAMSASGALQLAALLAGHRSGESRDGEVSLLTAHTPDGVVGAAVLRGWRGRARASE</sequence>
<dbReference type="Pfam" id="PF02801">
    <property type="entry name" value="Ketoacyl-synt_C"/>
    <property type="match status" value="1"/>
</dbReference>
<dbReference type="EMBL" id="BAAALN010000003">
    <property type="protein sequence ID" value="GAA1229168.1"/>
    <property type="molecule type" value="Genomic_DNA"/>
</dbReference>
<evidence type="ECO:0000256" key="2">
    <source>
        <dbReference type="ARBA" id="ARBA00022679"/>
    </source>
</evidence>
<dbReference type="Pfam" id="PF00109">
    <property type="entry name" value="ketoacyl-synt"/>
    <property type="match status" value="1"/>
</dbReference>
<protein>
    <submittedName>
        <fullName evidence="6">Beta-ketoacyl synthase N-terminal-like domain-containing protein</fullName>
    </submittedName>
</protein>
<gene>
    <name evidence="6" type="ORF">GCM10009676_09600</name>
</gene>
<feature type="domain" description="Beta-ketoacyl synthase C-terminal" evidence="5">
    <location>
        <begin position="267"/>
        <end position="342"/>
    </location>
</feature>
<feature type="domain" description="Beta-ketoacyl synthase-like N-terminal" evidence="4">
    <location>
        <begin position="9"/>
        <end position="199"/>
    </location>
</feature>
<evidence type="ECO:0000256" key="1">
    <source>
        <dbReference type="ARBA" id="ARBA00008467"/>
    </source>
</evidence>
<dbReference type="InterPro" id="IPR014031">
    <property type="entry name" value="Ketoacyl_synth_C"/>
</dbReference>
<reference evidence="6 7" key="1">
    <citation type="journal article" date="2019" name="Int. J. Syst. Evol. Microbiol.">
        <title>The Global Catalogue of Microorganisms (GCM) 10K type strain sequencing project: providing services to taxonomists for standard genome sequencing and annotation.</title>
        <authorList>
            <consortium name="The Broad Institute Genomics Platform"/>
            <consortium name="The Broad Institute Genome Sequencing Center for Infectious Disease"/>
            <person name="Wu L."/>
            <person name="Ma J."/>
        </authorList>
    </citation>
    <scope>NUCLEOTIDE SEQUENCE [LARGE SCALE GENOMIC DNA]</scope>
    <source>
        <strain evidence="6 7">JCM 13023</strain>
    </source>
</reference>
<dbReference type="PANTHER" id="PTHR11712:SF336">
    <property type="entry name" value="3-OXOACYL-[ACYL-CARRIER-PROTEIN] SYNTHASE, MITOCHONDRIAL"/>
    <property type="match status" value="1"/>
</dbReference>
<name>A0ABN1W048_9PSEU</name>
<keyword evidence="2 3" id="KW-0808">Transferase</keyword>
<dbReference type="RefSeq" id="WP_253862739.1">
    <property type="nucleotide sequence ID" value="NZ_BAAALN010000003.1"/>
</dbReference>
<evidence type="ECO:0000313" key="7">
    <source>
        <dbReference type="Proteomes" id="UP001500653"/>
    </source>
</evidence>
<organism evidence="6 7">
    <name type="scientific">Prauserella halophila</name>
    <dbReference type="NCBI Taxonomy" id="185641"/>
    <lineage>
        <taxon>Bacteria</taxon>
        <taxon>Bacillati</taxon>
        <taxon>Actinomycetota</taxon>
        <taxon>Actinomycetes</taxon>
        <taxon>Pseudonocardiales</taxon>
        <taxon>Pseudonocardiaceae</taxon>
        <taxon>Prauserella</taxon>
    </lineage>
</organism>
<evidence type="ECO:0000256" key="3">
    <source>
        <dbReference type="RuleBase" id="RU003694"/>
    </source>
</evidence>
<dbReference type="Proteomes" id="UP001500653">
    <property type="component" value="Unassembled WGS sequence"/>
</dbReference>
<dbReference type="InterPro" id="IPR016039">
    <property type="entry name" value="Thiolase-like"/>
</dbReference>
<accession>A0ABN1W048</accession>
<proteinExistence type="inferred from homology"/>
<dbReference type="PANTHER" id="PTHR11712">
    <property type="entry name" value="POLYKETIDE SYNTHASE-RELATED"/>
    <property type="match status" value="1"/>
</dbReference>
<evidence type="ECO:0000259" key="5">
    <source>
        <dbReference type="Pfam" id="PF02801"/>
    </source>
</evidence>
<comment type="similarity">
    <text evidence="1 3">Belongs to the thiolase-like superfamily. Beta-ketoacyl-ACP synthases family.</text>
</comment>
<evidence type="ECO:0000259" key="4">
    <source>
        <dbReference type="Pfam" id="PF00109"/>
    </source>
</evidence>
<dbReference type="Gene3D" id="3.40.47.10">
    <property type="match status" value="2"/>
</dbReference>